<keyword evidence="1" id="KW-1003">Cell membrane</keyword>
<dbReference type="InterPro" id="IPR019691">
    <property type="entry name" value="DUF2585"/>
</dbReference>
<dbReference type="Pfam" id="PF10755">
    <property type="entry name" value="DUF2585"/>
    <property type="match status" value="1"/>
</dbReference>
<protein>
    <recommendedName>
        <fullName evidence="7">DUF2585 family protein</fullName>
    </recommendedName>
</protein>
<evidence type="ECO:0000313" key="5">
    <source>
        <dbReference type="EMBL" id="QDT15455.1"/>
    </source>
</evidence>
<evidence type="ECO:0000256" key="2">
    <source>
        <dbReference type="ARBA" id="ARBA00022692"/>
    </source>
</evidence>
<reference evidence="5 6" key="1">
    <citation type="submission" date="2019-02" db="EMBL/GenBank/DDBJ databases">
        <title>Deep-cultivation of Planctomycetes and their phenomic and genomic characterization uncovers novel biology.</title>
        <authorList>
            <person name="Wiegand S."/>
            <person name="Jogler M."/>
            <person name="Boedeker C."/>
            <person name="Pinto D."/>
            <person name="Vollmers J."/>
            <person name="Rivas-Marin E."/>
            <person name="Kohn T."/>
            <person name="Peeters S.H."/>
            <person name="Heuer A."/>
            <person name="Rast P."/>
            <person name="Oberbeckmann S."/>
            <person name="Bunk B."/>
            <person name="Jeske O."/>
            <person name="Meyerdierks A."/>
            <person name="Storesund J.E."/>
            <person name="Kallscheuer N."/>
            <person name="Luecker S."/>
            <person name="Lage O.M."/>
            <person name="Pohl T."/>
            <person name="Merkel B.J."/>
            <person name="Hornburger P."/>
            <person name="Mueller R.-W."/>
            <person name="Bruemmer F."/>
            <person name="Labrenz M."/>
            <person name="Spormann A.M."/>
            <person name="Op den Camp H."/>
            <person name="Overmann J."/>
            <person name="Amann R."/>
            <person name="Jetten M.S.M."/>
            <person name="Mascher T."/>
            <person name="Medema M.H."/>
            <person name="Devos D.P."/>
            <person name="Kaster A.-K."/>
            <person name="Ovreas L."/>
            <person name="Rohde M."/>
            <person name="Galperin M.Y."/>
            <person name="Jogler C."/>
        </authorList>
    </citation>
    <scope>NUCLEOTIDE SEQUENCE [LARGE SCALE GENOMIC DNA]</scope>
    <source>
        <strain evidence="5 6">CA12</strain>
    </source>
</reference>
<evidence type="ECO:0000256" key="4">
    <source>
        <dbReference type="ARBA" id="ARBA00023136"/>
    </source>
</evidence>
<evidence type="ECO:0000313" key="6">
    <source>
        <dbReference type="Proteomes" id="UP000318741"/>
    </source>
</evidence>
<keyword evidence="3" id="KW-1133">Transmembrane helix</keyword>
<name>A0A517P7X9_9PLAN</name>
<proteinExistence type="predicted"/>
<dbReference type="Proteomes" id="UP000318741">
    <property type="component" value="Chromosome"/>
</dbReference>
<dbReference type="GO" id="GO:0005886">
    <property type="term" value="C:plasma membrane"/>
    <property type="evidence" value="ECO:0007669"/>
    <property type="project" value="InterPro"/>
</dbReference>
<keyword evidence="2" id="KW-0812">Transmembrane</keyword>
<keyword evidence="6" id="KW-1185">Reference proteome</keyword>
<dbReference type="EMBL" id="CP036265">
    <property type="protein sequence ID" value="QDT15455.1"/>
    <property type="molecule type" value="Genomic_DNA"/>
</dbReference>
<accession>A0A517P7X9</accession>
<dbReference type="KEGG" id="acaf:CA12_15400"/>
<evidence type="ECO:0000256" key="1">
    <source>
        <dbReference type="ARBA" id="ARBA00022475"/>
    </source>
</evidence>
<keyword evidence="4" id="KW-0472">Membrane</keyword>
<evidence type="ECO:0000256" key="3">
    <source>
        <dbReference type="ARBA" id="ARBA00022989"/>
    </source>
</evidence>
<dbReference type="AlphaFoldDB" id="A0A517P7X9"/>
<evidence type="ECO:0008006" key="7">
    <source>
        <dbReference type="Google" id="ProtNLM"/>
    </source>
</evidence>
<sequence>MTLGLRLEDRRWLDDSGRVLPFVAAPDSPETSQHLADPYTFTHLLHGVVLFWPLAWAARRLLPERRAAFVTAAAFVACAAVETGWEILENSPPVIARYRTNTAALGYSGDTIVNSLGDLAACLTGFLLASRIGAKASAVVFLTVELALLIAVRDGLILSVLMLLVPLDGLRDWQAGR</sequence>
<organism evidence="5 6">
    <name type="scientific">Alienimonas californiensis</name>
    <dbReference type="NCBI Taxonomy" id="2527989"/>
    <lineage>
        <taxon>Bacteria</taxon>
        <taxon>Pseudomonadati</taxon>
        <taxon>Planctomycetota</taxon>
        <taxon>Planctomycetia</taxon>
        <taxon>Planctomycetales</taxon>
        <taxon>Planctomycetaceae</taxon>
        <taxon>Alienimonas</taxon>
    </lineage>
</organism>
<gene>
    <name evidence="5" type="ORF">CA12_15400</name>
</gene>